<dbReference type="Proteomes" id="UP000285908">
    <property type="component" value="Unassembled WGS sequence"/>
</dbReference>
<reference evidence="1 2" key="1">
    <citation type="submission" date="2018-11" db="EMBL/GenBank/DDBJ databases">
        <title>Mesobaculum littorinae gen. nov., sp. nov., isolated from Littorina scabra that represents a novel genus of the order Rhodobacteraceae.</title>
        <authorList>
            <person name="Li F."/>
        </authorList>
    </citation>
    <scope>NUCLEOTIDE SEQUENCE [LARGE SCALE GENOMIC DNA]</scope>
    <source>
        <strain evidence="1 2">M0103</strain>
    </source>
</reference>
<protein>
    <submittedName>
        <fullName evidence="1">Uncharacterized protein</fullName>
    </submittedName>
</protein>
<dbReference type="AlphaFoldDB" id="A0A438ALW9"/>
<name>A0A438ALW9_9RHOB</name>
<comment type="caution">
    <text evidence="1">The sequence shown here is derived from an EMBL/GenBank/DDBJ whole genome shotgun (WGS) entry which is preliminary data.</text>
</comment>
<evidence type="ECO:0000313" key="2">
    <source>
        <dbReference type="Proteomes" id="UP000285908"/>
    </source>
</evidence>
<proteinExistence type="predicted"/>
<dbReference type="RefSeq" id="WP_127905190.1">
    <property type="nucleotide sequence ID" value="NZ_RQXX01000001.1"/>
</dbReference>
<sequence length="359" mass="38444">MTHTPLLYVSISDLVFWEVAAPILGRLGQRGRVRVEASLGPRLRQTVPRVAQALSGTGVILRRDGTLRHKVGCALDVLRATAVMSHTDPVALPKATRIREQAMVRAGRPGIFLQHGLFQPGVVTRDGKTPRPYYADRLLVWDDPDGPRSALLPETRTHARRIGFPKHPVLAPHPGLPGRADLGGGPIVLVAHKWRADGLRLADVGDTAPHGMLARVAAAHPDTTFLLRPKRGRTRADVASGDEVLAAEYPNVHVASFDSGPFRGATFDDLIALSDLVVTTPSTAVLDAIYADRPTAILDNTQDLLADLPQVDGVAAFTELLARPEAGSAAATALKDRFGAVDVNLDRAAEVIEERLGAS</sequence>
<organism evidence="1 2">
    <name type="scientific">Mesobaculum littorinae</name>
    <dbReference type="NCBI Taxonomy" id="2486419"/>
    <lineage>
        <taxon>Bacteria</taxon>
        <taxon>Pseudomonadati</taxon>
        <taxon>Pseudomonadota</taxon>
        <taxon>Alphaproteobacteria</taxon>
        <taxon>Rhodobacterales</taxon>
        <taxon>Roseobacteraceae</taxon>
        <taxon>Mesobaculum</taxon>
    </lineage>
</organism>
<dbReference type="OrthoDB" id="7869894at2"/>
<evidence type="ECO:0000313" key="1">
    <source>
        <dbReference type="EMBL" id="RVV99748.1"/>
    </source>
</evidence>
<keyword evidence="2" id="KW-1185">Reference proteome</keyword>
<accession>A0A438ALW9</accession>
<dbReference type="EMBL" id="RQXX01000001">
    <property type="protein sequence ID" value="RVV99748.1"/>
    <property type="molecule type" value="Genomic_DNA"/>
</dbReference>
<gene>
    <name evidence="1" type="ORF">EKE94_03470</name>
</gene>